<evidence type="ECO:0000256" key="1">
    <source>
        <dbReference type="ARBA" id="ARBA00010515"/>
    </source>
</evidence>
<comment type="similarity">
    <text evidence="1">Belongs to the 'GDXG' lipolytic enzyme family.</text>
</comment>
<accession>A0AAE1N1W1</accession>
<feature type="domain" description="Alpha/beta hydrolase fold-3" evidence="2">
    <location>
        <begin position="77"/>
        <end position="300"/>
    </location>
</feature>
<dbReference type="GO" id="GO:0016787">
    <property type="term" value="F:hydrolase activity"/>
    <property type="evidence" value="ECO:0007669"/>
    <property type="project" value="InterPro"/>
</dbReference>
<dbReference type="Proteomes" id="UP001293593">
    <property type="component" value="Unassembled WGS sequence"/>
</dbReference>
<dbReference type="InterPro" id="IPR029058">
    <property type="entry name" value="AB_hydrolase_fold"/>
</dbReference>
<dbReference type="Gene3D" id="3.40.50.1820">
    <property type="entry name" value="alpha/beta hydrolase"/>
    <property type="match status" value="1"/>
</dbReference>
<organism evidence="3 4">
    <name type="scientific">Acacia crassicarpa</name>
    <name type="common">northern wattle</name>
    <dbReference type="NCBI Taxonomy" id="499986"/>
    <lineage>
        <taxon>Eukaryota</taxon>
        <taxon>Viridiplantae</taxon>
        <taxon>Streptophyta</taxon>
        <taxon>Embryophyta</taxon>
        <taxon>Tracheophyta</taxon>
        <taxon>Spermatophyta</taxon>
        <taxon>Magnoliopsida</taxon>
        <taxon>eudicotyledons</taxon>
        <taxon>Gunneridae</taxon>
        <taxon>Pentapetalae</taxon>
        <taxon>rosids</taxon>
        <taxon>fabids</taxon>
        <taxon>Fabales</taxon>
        <taxon>Fabaceae</taxon>
        <taxon>Caesalpinioideae</taxon>
        <taxon>mimosoid clade</taxon>
        <taxon>Acacieae</taxon>
        <taxon>Acacia</taxon>
    </lineage>
</organism>
<gene>
    <name evidence="3" type="ORF">QN277_013215</name>
</gene>
<protein>
    <recommendedName>
        <fullName evidence="2">Alpha/beta hydrolase fold-3 domain-containing protein</fullName>
    </recommendedName>
</protein>
<dbReference type="InterPro" id="IPR013094">
    <property type="entry name" value="AB_hydrolase_3"/>
</dbReference>
<dbReference type="AlphaFoldDB" id="A0AAE1N1W1"/>
<dbReference type="PANTHER" id="PTHR23024:SF406">
    <property type="entry name" value="CARBOXYLESTERASE 15-RELATED"/>
    <property type="match status" value="1"/>
</dbReference>
<sequence>MGSLPHVIEDFVGFLQLYSDGSICRINDIKFKDSIVEDNSVLYKDSLFNQSFDLYLRIFKPQLPSSDSDLITKMPLVMFFHGGGFCFGSRTWPHVHNCCVRLAFGLRAVVLAPDYRLSPEHRLPAALDDAVEAVRWVQRVSSTGEDAWLNGGDVDFDRVFIMGDSSGGNIAHHLAVRFGPEPRDLDPTRVRGYILLAPFFGGEVRTDSEEGPREEVLSLEILDRFWRLSIPVGKNRDHPLVNPFGPESPDVGQVKLDPILVMVGGRELLKDRAKHYAEKLKELGKNIEYVEFEGRQHGFFSHDSYSDVAQEAVQIIQRFLLQNST</sequence>
<dbReference type="Pfam" id="PF07859">
    <property type="entry name" value="Abhydrolase_3"/>
    <property type="match status" value="1"/>
</dbReference>
<name>A0AAE1N1W1_9FABA</name>
<dbReference type="PANTHER" id="PTHR23024">
    <property type="entry name" value="ARYLACETAMIDE DEACETYLASE"/>
    <property type="match status" value="1"/>
</dbReference>
<dbReference type="SUPFAM" id="SSF53474">
    <property type="entry name" value="alpha/beta-Hydrolases"/>
    <property type="match status" value="1"/>
</dbReference>
<evidence type="ECO:0000313" key="4">
    <source>
        <dbReference type="Proteomes" id="UP001293593"/>
    </source>
</evidence>
<reference evidence="3" key="1">
    <citation type="submission" date="2023-10" db="EMBL/GenBank/DDBJ databases">
        <title>Chromosome-level genome of the transformable northern wattle, Acacia crassicarpa.</title>
        <authorList>
            <person name="Massaro I."/>
            <person name="Sinha N.R."/>
            <person name="Poethig S."/>
            <person name="Leichty A.R."/>
        </authorList>
    </citation>
    <scope>NUCLEOTIDE SEQUENCE</scope>
    <source>
        <strain evidence="3">Acra3RX</strain>
        <tissue evidence="3">Leaf</tissue>
    </source>
</reference>
<comment type="caution">
    <text evidence="3">The sequence shown here is derived from an EMBL/GenBank/DDBJ whole genome shotgun (WGS) entry which is preliminary data.</text>
</comment>
<evidence type="ECO:0000259" key="2">
    <source>
        <dbReference type="Pfam" id="PF07859"/>
    </source>
</evidence>
<dbReference type="EMBL" id="JAWXYG010000002">
    <property type="protein sequence ID" value="KAK4281760.1"/>
    <property type="molecule type" value="Genomic_DNA"/>
</dbReference>
<proteinExistence type="inferred from homology"/>
<dbReference type="InterPro" id="IPR050466">
    <property type="entry name" value="Carboxylest/Gibb_receptor"/>
</dbReference>
<keyword evidence="4" id="KW-1185">Reference proteome</keyword>
<evidence type="ECO:0000313" key="3">
    <source>
        <dbReference type="EMBL" id="KAK4281760.1"/>
    </source>
</evidence>